<feature type="region of interest" description="Disordered" evidence="2">
    <location>
        <begin position="445"/>
        <end position="489"/>
    </location>
</feature>
<dbReference type="SUPFAM" id="SSF53098">
    <property type="entry name" value="Ribonuclease H-like"/>
    <property type="match status" value="1"/>
</dbReference>
<accession>A0A699GRD3</accession>
<evidence type="ECO:0000313" key="4">
    <source>
        <dbReference type="EMBL" id="GEU29786.1"/>
    </source>
</evidence>
<sequence>MGIPNEYQLKFNSIKDAKHLLDAVEKRFVNAAFSTNIDNLSDAVICSILASQLNSPQLAYEDLEQIHPDDGRDGFEMSNGHVDYEGQKNEFIYLEDIKVLKVKIQMKDIAIGELRRKLKVAQKEKDGIQLKVDKFKNAFKSLNKLIDCQIIDIYKKGLGYENYNAVPPFYIGNFMPPKPDLSFTGLDDFTNKPIDENTNSSKKEPKVVRRNNDAPIIKEWVSDNEEDEMTHEHDTKHGIMRQFSVARTPQPNGVAERRNRILIVAMLADFKFPTTFWAEAVNTACHVQNRVLVVKPHNKTPYKLFHGRTLTLSFMRPFGCLVTILNTKDHLGKFNGKADEGLFVGYSLNSKAFRVFNSRRKIVEENLHIRFSENTPNVVGSRLDWLFDIDTLTKTMNYEPIVAGTQSNGFTGTKASDNAGQARKETKLVKDYILLPLWSVDPPFSQDPKSSYDDGFKPSSDNVKKVDEDPNKGNECKDQKKEDNVNNTNNFNTVSLTVNAGGANRVNAVGELPFNLDMPALKDVGTFDFSNEDKDDDAGVGMKNLDTTIQVSPTPTTRIHKDHPLDQVIRDLQSATQIRNMTKNLEEHGFVSFTEVKNASTPIETQKPLLKDEDGKEVNVHMCRLMIGSLMYLTSSRPDIMFLMYACARYQVNLKVSHLHAMKRICRDCNEKKLIQMVKIHTNKNVADLLTKASDFGSTALAKTINEEAQLHARVDGKNVIISEASIRRDHGAVYKELDDSLVRAATTASNLEVEKDSGSGLRCQEAIRDTTAQTRFESMSEHVIDSLLVKGNMLQSNEDRMKLNELMELCTNLQTRVIDLKKTKTTQANEIDSLKRRVKKLERRNKSRTHKLKRLYKVGLTARLESSDNEESLDLGGEEPKAKRVIIQEPSEYPTTTTTIPKQKSQDKDKGIMVEEPMKLKKKDQIKLDEEATLKLQAEFDEEQRLAREKAQKEQEDNIALIIT</sequence>
<feature type="coiled-coil region" evidence="1">
    <location>
        <begin position="804"/>
        <end position="852"/>
    </location>
</feature>
<dbReference type="PANTHER" id="PTHR42648:SF21">
    <property type="entry name" value="CYSTEINE-RICH RLK (RECEPTOR-LIKE PROTEIN KINASE) 8"/>
    <property type="match status" value="1"/>
</dbReference>
<name>A0A699GRD3_TANCI</name>
<dbReference type="InterPro" id="IPR039537">
    <property type="entry name" value="Retrotran_Ty1/copia-like"/>
</dbReference>
<dbReference type="EMBL" id="BKCJ010000099">
    <property type="protein sequence ID" value="GEU29786.1"/>
    <property type="molecule type" value="Genomic_DNA"/>
</dbReference>
<protein>
    <recommendedName>
        <fullName evidence="3">Integrase catalytic domain-containing protein</fullName>
    </recommendedName>
</protein>
<dbReference type="PROSITE" id="PS50994">
    <property type="entry name" value="INTEGRASE"/>
    <property type="match status" value="1"/>
</dbReference>
<reference evidence="4" key="1">
    <citation type="journal article" date="2019" name="Sci. Rep.">
        <title>Draft genome of Tanacetum cinerariifolium, the natural source of mosquito coil.</title>
        <authorList>
            <person name="Yamashiro T."/>
            <person name="Shiraishi A."/>
            <person name="Satake H."/>
            <person name="Nakayama K."/>
        </authorList>
    </citation>
    <scope>NUCLEOTIDE SEQUENCE</scope>
</reference>
<dbReference type="InterPro" id="IPR036397">
    <property type="entry name" value="RNaseH_sf"/>
</dbReference>
<comment type="caution">
    <text evidence="4">The sequence shown here is derived from an EMBL/GenBank/DDBJ whole genome shotgun (WGS) entry which is preliminary data.</text>
</comment>
<feature type="domain" description="Integrase catalytic" evidence="3">
    <location>
        <begin position="205"/>
        <end position="309"/>
    </location>
</feature>
<feature type="compositionally biased region" description="Basic and acidic residues" evidence="2">
    <location>
        <begin position="450"/>
        <end position="484"/>
    </location>
</feature>
<evidence type="ECO:0000259" key="3">
    <source>
        <dbReference type="PROSITE" id="PS50994"/>
    </source>
</evidence>
<dbReference type="GO" id="GO:0015074">
    <property type="term" value="P:DNA integration"/>
    <property type="evidence" value="ECO:0007669"/>
    <property type="project" value="InterPro"/>
</dbReference>
<keyword evidence="1" id="KW-0175">Coiled coil</keyword>
<organism evidence="4">
    <name type="scientific">Tanacetum cinerariifolium</name>
    <name type="common">Dalmatian daisy</name>
    <name type="synonym">Chrysanthemum cinerariifolium</name>
    <dbReference type="NCBI Taxonomy" id="118510"/>
    <lineage>
        <taxon>Eukaryota</taxon>
        <taxon>Viridiplantae</taxon>
        <taxon>Streptophyta</taxon>
        <taxon>Embryophyta</taxon>
        <taxon>Tracheophyta</taxon>
        <taxon>Spermatophyta</taxon>
        <taxon>Magnoliopsida</taxon>
        <taxon>eudicotyledons</taxon>
        <taxon>Gunneridae</taxon>
        <taxon>Pentapetalae</taxon>
        <taxon>asterids</taxon>
        <taxon>campanulids</taxon>
        <taxon>Asterales</taxon>
        <taxon>Asteraceae</taxon>
        <taxon>Asteroideae</taxon>
        <taxon>Anthemideae</taxon>
        <taxon>Anthemidinae</taxon>
        <taxon>Tanacetum</taxon>
    </lineage>
</organism>
<proteinExistence type="predicted"/>
<dbReference type="InterPro" id="IPR001584">
    <property type="entry name" value="Integrase_cat-core"/>
</dbReference>
<evidence type="ECO:0000256" key="1">
    <source>
        <dbReference type="SAM" id="Coils"/>
    </source>
</evidence>
<dbReference type="PANTHER" id="PTHR42648">
    <property type="entry name" value="TRANSPOSASE, PUTATIVE-RELATED"/>
    <property type="match status" value="1"/>
</dbReference>
<evidence type="ECO:0000256" key="2">
    <source>
        <dbReference type="SAM" id="MobiDB-lite"/>
    </source>
</evidence>
<dbReference type="Pfam" id="PF25597">
    <property type="entry name" value="SH3_retrovirus"/>
    <property type="match status" value="1"/>
</dbReference>
<dbReference type="AlphaFoldDB" id="A0A699GRD3"/>
<dbReference type="GO" id="GO:0003676">
    <property type="term" value="F:nucleic acid binding"/>
    <property type="evidence" value="ECO:0007669"/>
    <property type="project" value="InterPro"/>
</dbReference>
<feature type="coiled-coil region" evidence="1">
    <location>
        <begin position="111"/>
        <end position="138"/>
    </location>
</feature>
<dbReference type="InterPro" id="IPR057670">
    <property type="entry name" value="SH3_retrovirus"/>
</dbReference>
<dbReference type="InterPro" id="IPR012337">
    <property type="entry name" value="RNaseH-like_sf"/>
</dbReference>
<gene>
    <name evidence="4" type="ORF">Tci_001764</name>
</gene>
<dbReference type="Gene3D" id="3.30.420.10">
    <property type="entry name" value="Ribonuclease H-like superfamily/Ribonuclease H"/>
    <property type="match status" value="1"/>
</dbReference>